<dbReference type="Gene3D" id="1.25.40.20">
    <property type="entry name" value="Ankyrin repeat-containing domain"/>
    <property type="match status" value="1"/>
</dbReference>
<dbReference type="InterPro" id="IPR013083">
    <property type="entry name" value="Znf_RING/FYVE/PHD"/>
</dbReference>
<keyword evidence="8" id="KW-1185">Reference proteome</keyword>
<dbReference type="SUPFAM" id="SSF57850">
    <property type="entry name" value="RING/U-box"/>
    <property type="match status" value="1"/>
</dbReference>
<evidence type="ECO:0000256" key="3">
    <source>
        <dbReference type="PROSITE-ProRule" id="PRU00023"/>
    </source>
</evidence>
<dbReference type="PROSITE" id="PS50089">
    <property type="entry name" value="ZF_RING_2"/>
    <property type="match status" value="1"/>
</dbReference>
<keyword evidence="4" id="KW-0862">Zinc</keyword>
<dbReference type="EMBL" id="JANQDX010000017">
    <property type="protein sequence ID" value="KAL0907392.1"/>
    <property type="molecule type" value="Genomic_DNA"/>
</dbReference>
<dbReference type="InterPro" id="IPR050889">
    <property type="entry name" value="Dendritic_Spine_Reg/Scaffold"/>
</dbReference>
<dbReference type="Proteomes" id="UP001552299">
    <property type="component" value="Unassembled WGS sequence"/>
</dbReference>
<evidence type="ECO:0000256" key="4">
    <source>
        <dbReference type="PROSITE-ProRule" id="PRU00175"/>
    </source>
</evidence>
<keyword evidence="4" id="KW-0479">Metal-binding</keyword>
<dbReference type="AlphaFoldDB" id="A0ABD0UAS0"/>
<dbReference type="GO" id="GO:0008270">
    <property type="term" value="F:zinc ion binding"/>
    <property type="evidence" value="ECO:0007669"/>
    <property type="project" value="UniProtKB-KW"/>
</dbReference>
<evidence type="ECO:0000313" key="8">
    <source>
        <dbReference type="Proteomes" id="UP001552299"/>
    </source>
</evidence>
<dbReference type="Pfam" id="PF00023">
    <property type="entry name" value="Ank"/>
    <property type="match status" value="2"/>
</dbReference>
<evidence type="ECO:0000256" key="5">
    <source>
        <dbReference type="SAM" id="MobiDB-lite"/>
    </source>
</evidence>
<feature type="region of interest" description="Disordered" evidence="5">
    <location>
        <begin position="303"/>
        <end position="367"/>
    </location>
</feature>
<name>A0ABD0UAS0_DENTH</name>
<dbReference type="InterPro" id="IPR001841">
    <property type="entry name" value="Znf_RING"/>
</dbReference>
<accession>A0ABD0UAS0</accession>
<organism evidence="7 8">
    <name type="scientific">Dendrobium thyrsiflorum</name>
    <name type="common">Pinecone-like raceme dendrobium</name>
    <name type="synonym">Orchid</name>
    <dbReference type="NCBI Taxonomy" id="117978"/>
    <lineage>
        <taxon>Eukaryota</taxon>
        <taxon>Viridiplantae</taxon>
        <taxon>Streptophyta</taxon>
        <taxon>Embryophyta</taxon>
        <taxon>Tracheophyta</taxon>
        <taxon>Spermatophyta</taxon>
        <taxon>Magnoliopsida</taxon>
        <taxon>Liliopsida</taxon>
        <taxon>Asparagales</taxon>
        <taxon>Orchidaceae</taxon>
        <taxon>Epidendroideae</taxon>
        <taxon>Malaxideae</taxon>
        <taxon>Dendrobiinae</taxon>
        <taxon>Dendrobium</taxon>
    </lineage>
</organism>
<protein>
    <recommendedName>
        <fullName evidence="6">RING-type domain-containing protein</fullName>
    </recommendedName>
</protein>
<dbReference type="Gene3D" id="3.30.40.10">
    <property type="entry name" value="Zinc/RING finger domain, C3HC4 (zinc finger)"/>
    <property type="match status" value="1"/>
</dbReference>
<comment type="caution">
    <text evidence="7">The sequence shown here is derived from an EMBL/GenBank/DDBJ whole genome shotgun (WGS) entry which is preliminary data.</text>
</comment>
<proteinExistence type="predicted"/>
<keyword evidence="1" id="KW-0677">Repeat</keyword>
<evidence type="ECO:0000256" key="2">
    <source>
        <dbReference type="ARBA" id="ARBA00023043"/>
    </source>
</evidence>
<dbReference type="SMART" id="SM00248">
    <property type="entry name" value="ANK"/>
    <property type="match status" value="3"/>
</dbReference>
<dbReference type="PANTHER" id="PTHR24166">
    <property type="entry name" value="ROLLING PEBBLES, ISOFORM B"/>
    <property type="match status" value="1"/>
</dbReference>
<feature type="repeat" description="ANK" evidence="3">
    <location>
        <begin position="39"/>
        <end position="72"/>
    </location>
</feature>
<dbReference type="PANTHER" id="PTHR24166:SF45">
    <property type="entry name" value="E3 UBIQUITIN-PROTEIN LIGASE XBAT35"/>
    <property type="match status" value="1"/>
</dbReference>
<evidence type="ECO:0000313" key="7">
    <source>
        <dbReference type="EMBL" id="KAL0907392.1"/>
    </source>
</evidence>
<reference evidence="7 8" key="1">
    <citation type="journal article" date="2024" name="Plant Biotechnol. J.">
        <title>Dendrobium thyrsiflorum genome and its molecular insights into genes involved in important horticultural traits.</title>
        <authorList>
            <person name="Chen B."/>
            <person name="Wang J.Y."/>
            <person name="Zheng P.J."/>
            <person name="Li K.L."/>
            <person name="Liang Y.M."/>
            <person name="Chen X.F."/>
            <person name="Zhang C."/>
            <person name="Zhao X."/>
            <person name="He X."/>
            <person name="Zhang G.Q."/>
            <person name="Liu Z.J."/>
            <person name="Xu Q."/>
        </authorList>
    </citation>
    <scope>NUCLEOTIDE SEQUENCE [LARGE SCALE GENOMIC DNA]</scope>
    <source>
        <strain evidence="7">GZMU011</strain>
    </source>
</reference>
<dbReference type="CDD" id="cd23129">
    <property type="entry name" value="RING-HC_XBAT35-like"/>
    <property type="match status" value="1"/>
</dbReference>
<dbReference type="Pfam" id="PF13920">
    <property type="entry name" value="zf-C3HC4_3"/>
    <property type="match status" value="1"/>
</dbReference>
<dbReference type="PROSITE" id="PS50088">
    <property type="entry name" value="ANK_REPEAT"/>
    <property type="match status" value="2"/>
</dbReference>
<feature type="repeat" description="ANK" evidence="3">
    <location>
        <begin position="75"/>
        <end position="107"/>
    </location>
</feature>
<feature type="compositionally biased region" description="Polar residues" evidence="5">
    <location>
        <begin position="314"/>
        <end position="365"/>
    </location>
</feature>
<keyword evidence="4" id="KW-0863">Zinc-finger</keyword>
<dbReference type="SUPFAM" id="SSF48403">
    <property type="entry name" value="Ankyrin repeat"/>
    <property type="match status" value="1"/>
</dbReference>
<sequence length="472" mass="51494">MGVNQSKEELLYQQVNYGNIEGIKALNREGAKLEWIDKEGKTPLILACMRPDLLPVAKALIEMGANVNAYRPGSHAGTPLHHAAKRGLDSTVILLLSHGANPLVMNDDCQTPLELARAKGHCNVVRAIENHICLFAGWLREIHGPSILEAFAPQWVSKKIWAVVVPCDSRNPTNPRKFELAIYPDLQVSQPRTIVALWKVQIEEPKFNQSDPALIIVETAKKTRFKFLSAYEGDKQQIQWFYNACRGIYQNSNIVPVPPPAAPPLPNHLQAPNTPFPEDVQLSMAINASIQTALVEGVSLPHGQQVSPIDATNDWGSSSANPTHNETTNTNIRPNASAPQLHTGQTESPAVSYSSQEQPPTTITVPSAPPIFDEAVHGGPIHYPSIDSSPVYFTVPPIERSAINNSETKEDDGNNASSSTCVICLDKPVEGACVPCGHMAGCMSCLKEIKEKKGDCPVCRAKIDQIVRLYVV</sequence>
<gene>
    <name evidence="7" type="ORF">M5K25_021800</name>
</gene>
<feature type="domain" description="RING-type" evidence="6">
    <location>
        <begin position="421"/>
        <end position="460"/>
    </location>
</feature>
<evidence type="ECO:0000256" key="1">
    <source>
        <dbReference type="ARBA" id="ARBA00022737"/>
    </source>
</evidence>
<keyword evidence="2 3" id="KW-0040">ANK repeat</keyword>
<evidence type="ECO:0000259" key="6">
    <source>
        <dbReference type="PROSITE" id="PS50089"/>
    </source>
</evidence>
<dbReference type="PROSITE" id="PS50297">
    <property type="entry name" value="ANK_REP_REGION"/>
    <property type="match status" value="2"/>
</dbReference>
<dbReference type="InterPro" id="IPR036770">
    <property type="entry name" value="Ankyrin_rpt-contain_sf"/>
</dbReference>
<dbReference type="InterPro" id="IPR002110">
    <property type="entry name" value="Ankyrin_rpt"/>
</dbReference>